<accession>A0AA51RX75</accession>
<dbReference type="InterPro" id="IPR003688">
    <property type="entry name" value="TraG/VirD4"/>
</dbReference>
<keyword evidence="9" id="KW-0614">Plasmid</keyword>
<comment type="subcellular location">
    <subcellularLocation>
        <location evidence="1">Cell membrane</location>
        <topology evidence="1">Multi-pass membrane protein</topology>
    </subcellularLocation>
</comment>
<dbReference type="Pfam" id="PF02534">
    <property type="entry name" value="T4SS-DNA_transf"/>
    <property type="match status" value="1"/>
</dbReference>
<keyword evidence="10" id="KW-1185">Reference proteome</keyword>
<dbReference type="GO" id="GO:0005886">
    <property type="term" value="C:plasma membrane"/>
    <property type="evidence" value="ECO:0007669"/>
    <property type="project" value="UniProtKB-SubCell"/>
</dbReference>
<feature type="transmembrane region" description="Helical" evidence="7">
    <location>
        <begin position="118"/>
        <end position="140"/>
    </location>
</feature>
<dbReference type="CDD" id="cd01127">
    <property type="entry name" value="TrwB_TraG_TraD_VirD4"/>
    <property type="match status" value="1"/>
</dbReference>
<protein>
    <submittedName>
        <fullName evidence="9">Type IV secretory system conjugative DNA transfer family protein</fullName>
    </submittedName>
</protein>
<comment type="similarity">
    <text evidence="2">Belongs to the VirD4/TraG family.</text>
</comment>
<name>A0AA51RX75_9GAMM</name>
<dbReference type="PANTHER" id="PTHR37937">
    <property type="entry name" value="CONJUGATIVE TRANSFER: DNA TRANSPORT"/>
    <property type="match status" value="1"/>
</dbReference>
<evidence type="ECO:0000313" key="8">
    <source>
        <dbReference type="EMBL" id="WMS89290.1"/>
    </source>
</evidence>
<keyword evidence="5 7" id="KW-1133">Transmembrane helix</keyword>
<proteinExistence type="inferred from homology"/>
<gene>
    <name evidence="9" type="ORF">Q9312_19225</name>
    <name evidence="8" type="ORF">Q9312_19335</name>
</gene>
<dbReference type="KEGG" id="plei:Q9312_19335"/>
<dbReference type="InterPro" id="IPR027417">
    <property type="entry name" value="P-loop_NTPase"/>
</dbReference>
<keyword evidence="3" id="KW-1003">Cell membrane</keyword>
<dbReference type="RefSeq" id="WP_309204582.1">
    <property type="nucleotide sequence ID" value="NZ_CP133550.1"/>
</dbReference>
<evidence type="ECO:0000256" key="6">
    <source>
        <dbReference type="ARBA" id="ARBA00023136"/>
    </source>
</evidence>
<dbReference type="AlphaFoldDB" id="A0AA51RX75"/>
<dbReference type="PANTHER" id="PTHR37937:SF1">
    <property type="entry name" value="CONJUGATIVE TRANSFER: DNA TRANSPORT"/>
    <property type="match status" value="1"/>
</dbReference>
<dbReference type="KEGG" id="plei:Q9312_19225"/>
<feature type="transmembrane region" description="Helical" evidence="7">
    <location>
        <begin position="96"/>
        <end position="112"/>
    </location>
</feature>
<keyword evidence="4 7" id="KW-0812">Transmembrane</keyword>
<geneLocation type="plasmid" evidence="9 10">
    <name>unnamed2</name>
</geneLocation>
<evidence type="ECO:0000313" key="9">
    <source>
        <dbReference type="EMBL" id="WMS89311.1"/>
    </source>
</evidence>
<dbReference type="SUPFAM" id="SSF52540">
    <property type="entry name" value="P-loop containing nucleoside triphosphate hydrolases"/>
    <property type="match status" value="1"/>
</dbReference>
<reference evidence="9 10" key="1">
    <citation type="submission" date="2023-08" db="EMBL/GenBank/DDBJ databases">
        <title>Pleionea litopenaei sp. nov., isolated from stomach of juvenile Litopenaeus vannamei.</title>
        <authorList>
            <person name="Rho A.M."/>
            <person name="Hwang C.Y."/>
        </authorList>
    </citation>
    <scope>NUCLEOTIDE SEQUENCE [LARGE SCALE GENOMIC DNA]</scope>
    <source>
        <strain evidence="9 10">HL-JVS1</strain>
        <plasmid evidence="9 10">unnamed2</plasmid>
    </source>
</reference>
<organism evidence="9 10">
    <name type="scientific">Pleionea litopenaei</name>
    <dbReference type="NCBI Taxonomy" id="3070815"/>
    <lineage>
        <taxon>Bacteria</taxon>
        <taxon>Pseudomonadati</taxon>
        <taxon>Pseudomonadota</taxon>
        <taxon>Gammaproteobacteria</taxon>
        <taxon>Oceanospirillales</taxon>
        <taxon>Pleioneaceae</taxon>
        <taxon>Pleionea</taxon>
    </lineage>
</organism>
<feature type="transmembrane region" description="Helical" evidence="7">
    <location>
        <begin position="51"/>
        <end position="70"/>
    </location>
</feature>
<dbReference type="InterPro" id="IPR051539">
    <property type="entry name" value="T4SS-coupling_protein"/>
</dbReference>
<evidence type="ECO:0000256" key="7">
    <source>
        <dbReference type="SAM" id="Phobius"/>
    </source>
</evidence>
<dbReference type="EMBL" id="CP133550">
    <property type="protein sequence ID" value="WMS89311.1"/>
    <property type="molecule type" value="Genomic_DNA"/>
</dbReference>
<dbReference type="EMBL" id="CP133550">
    <property type="protein sequence ID" value="WMS89290.1"/>
    <property type="molecule type" value="Genomic_DNA"/>
</dbReference>
<sequence length="604" mass="68358">MVYKTLFLVMPLVALLGFFGERFHWKRVPIVFLVSFFLVFLTSGARYLVDYIILTFLISVPVSCIVGYIGEEFHIERLTKSLKEEVLAVLANKRKIHVFGGVLLFLLLNIWLTPNQVLAMVVWSSALFGGYIGVLALYGVGKASVQKDDKDLLSGDSLYSEVKQKLNYRDGVFAGSVNGEELYSSVEDRAVVIGPPGTGKTTFLVTQLLNWAKSGRPFVCMDIKPEIYGITRKRLEEMGYKLYVYNPTRETGHRYNMLQDAHSPEQIGELASSLIPSPDPENAVFNESARDFLDAIITHLKHENGNVSLPDVRTYVAQFDEHKELLNELKRSENSDVKELVSGLKISASNERLLGSIFTTFRMNLRFLRYPAIKASMTQSDFSLEELKKEKVGLFLQFEEETKELTSGLASVLTGHIMRYLISNTQRPPVFQLLDEVGNMAKVVGLKEKLNTIRSRNIPTWLYWQSKEQMQAYGDKPDEGANIILGACDLQMVFRLNDNATASWFSEKIGTVDRLVHKVSYSDPGLFRGKPTESKDLVTESVIKPHELQQLDDREVVCAYRGKAWRGVADPYYEIWPEFNGWKPAEAEKLGDAYQASTLEECRS</sequence>
<evidence type="ECO:0000256" key="2">
    <source>
        <dbReference type="ARBA" id="ARBA00008806"/>
    </source>
</evidence>
<feature type="transmembrane region" description="Helical" evidence="7">
    <location>
        <begin position="6"/>
        <end position="21"/>
    </location>
</feature>
<dbReference type="Gene3D" id="3.40.50.300">
    <property type="entry name" value="P-loop containing nucleotide triphosphate hydrolases"/>
    <property type="match status" value="2"/>
</dbReference>
<evidence type="ECO:0000256" key="5">
    <source>
        <dbReference type="ARBA" id="ARBA00022989"/>
    </source>
</evidence>
<keyword evidence="6 7" id="KW-0472">Membrane</keyword>
<evidence type="ECO:0000256" key="3">
    <source>
        <dbReference type="ARBA" id="ARBA00022475"/>
    </source>
</evidence>
<evidence type="ECO:0000256" key="1">
    <source>
        <dbReference type="ARBA" id="ARBA00004651"/>
    </source>
</evidence>
<dbReference type="Proteomes" id="UP001239782">
    <property type="component" value="Plasmid unnamed2"/>
</dbReference>
<evidence type="ECO:0000313" key="10">
    <source>
        <dbReference type="Proteomes" id="UP001239782"/>
    </source>
</evidence>
<evidence type="ECO:0000256" key="4">
    <source>
        <dbReference type="ARBA" id="ARBA00022692"/>
    </source>
</evidence>
<feature type="transmembrane region" description="Helical" evidence="7">
    <location>
        <begin position="28"/>
        <end position="45"/>
    </location>
</feature>